<evidence type="ECO:0000313" key="4">
    <source>
        <dbReference type="Proteomes" id="UP000035368"/>
    </source>
</evidence>
<name>A0A0G3GQP5_9CORY</name>
<dbReference type="NCBIfam" id="TIGR01891">
    <property type="entry name" value="amidohydrolases"/>
    <property type="match status" value="1"/>
</dbReference>
<dbReference type="EMBL" id="CP011541">
    <property type="protein sequence ID" value="AKK03459.1"/>
    <property type="molecule type" value="Genomic_DNA"/>
</dbReference>
<dbReference type="SUPFAM" id="SSF55031">
    <property type="entry name" value="Bacterial exopeptidase dimerisation domain"/>
    <property type="match status" value="1"/>
</dbReference>
<protein>
    <submittedName>
        <fullName evidence="3">Amidohydrolase</fullName>
        <ecNumber evidence="3">3.5.1.32</ecNumber>
    </submittedName>
</protein>
<keyword evidence="1" id="KW-0464">Manganese</keyword>
<dbReference type="SUPFAM" id="SSF53187">
    <property type="entry name" value="Zn-dependent exopeptidases"/>
    <property type="match status" value="1"/>
</dbReference>
<dbReference type="RefSeq" id="WP_047240490.1">
    <property type="nucleotide sequence ID" value="NZ_CP011541.1"/>
</dbReference>
<dbReference type="InterPro" id="IPR036264">
    <property type="entry name" value="Bact_exopeptidase_dim_dom"/>
</dbReference>
<sequence length="417" mass="44935">MHNVANIIRDLNVDVSWQRAFYEDLHTHPELSFQEERTAARIAEKLTEFDCEVTTGIGGNGIVAIFRNGEGPTALMRADFDALPVEETTGVPFASTATGTTEEGLVTKLMHACGHDMHTTALLGACAFIDAARSSWSGTFIALFQPSEENGMGAMAMVNDGLANHIPRPDVAFAQHVGPGRAGEIMSMPGPALAAADSIDIVIHGKSSHGSMPHLSVDPTFVAAMIVVRLQGIVGREIPPSEFAVVTVGTLASGNTNNTIPAKARLVLNCRTYNDEIKKNLYEAIERVVQAECQASGCPAPADITYFSHAPLTDNSPEVYERVRPVFDDVFGAYSVDGTPWTASEDFSQIPRHFDTPYLFWMVGATPAAQWEKAVAEDRVLEDIPSNHMGNFLPDYKPTVKASTEAAVAAVLTYLAN</sequence>
<feature type="binding site" evidence="1">
    <location>
        <position position="149"/>
    </location>
    <ligand>
        <name>Mn(2+)</name>
        <dbReference type="ChEBI" id="CHEBI:29035"/>
        <label>2</label>
    </ligand>
</feature>
<accession>A0A0G3GQP5</accession>
<dbReference type="OrthoDB" id="9777385at2"/>
<dbReference type="Pfam" id="PF01546">
    <property type="entry name" value="Peptidase_M20"/>
    <property type="match status" value="1"/>
</dbReference>
<dbReference type="InterPro" id="IPR011650">
    <property type="entry name" value="Peptidase_M20_dimer"/>
</dbReference>
<dbReference type="EC" id="3.5.1.32" evidence="3"/>
<feature type="domain" description="Peptidase M20 dimerisation" evidence="2">
    <location>
        <begin position="198"/>
        <end position="293"/>
    </location>
</feature>
<dbReference type="PIRSF" id="PIRSF005962">
    <property type="entry name" value="Pept_M20D_amidohydro"/>
    <property type="match status" value="1"/>
</dbReference>
<keyword evidence="1" id="KW-0479">Metal-binding</keyword>
<evidence type="ECO:0000259" key="2">
    <source>
        <dbReference type="Pfam" id="PF07687"/>
    </source>
</evidence>
<feature type="binding site" evidence="1">
    <location>
        <position position="113"/>
    </location>
    <ligand>
        <name>Mn(2+)</name>
        <dbReference type="ChEBI" id="CHEBI:29035"/>
        <label>2</label>
    </ligand>
</feature>
<dbReference type="Proteomes" id="UP000035368">
    <property type="component" value="Chromosome"/>
</dbReference>
<organism evidence="3 4">
    <name type="scientific">Corynebacterium epidermidicanis</name>
    <dbReference type="NCBI Taxonomy" id="1050174"/>
    <lineage>
        <taxon>Bacteria</taxon>
        <taxon>Bacillati</taxon>
        <taxon>Actinomycetota</taxon>
        <taxon>Actinomycetes</taxon>
        <taxon>Mycobacteriales</taxon>
        <taxon>Corynebacteriaceae</taxon>
        <taxon>Corynebacterium</taxon>
    </lineage>
</organism>
<dbReference type="PANTHER" id="PTHR11014:SF63">
    <property type="entry name" value="METALLOPEPTIDASE, PUTATIVE (AFU_ORTHOLOGUE AFUA_6G09600)-RELATED"/>
    <property type="match status" value="1"/>
</dbReference>
<dbReference type="AlphaFoldDB" id="A0A0G3GQP5"/>
<comment type="cofactor">
    <cofactor evidence="1">
        <name>Mn(2+)</name>
        <dbReference type="ChEBI" id="CHEBI:29035"/>
    </cofactor>
    <text evidence="1">The Mn(2+) ion enhances activity.</text>
</comment>
<dbReference type="Pfam" id="PF07687">
    <property type="entry name" value="M20_dimer"/>
    <property type="match status" value="1"/>
</dbReference>
<gene>
    <name evidence="3" type="ORF">CEPID_08045</name>
</gene>
<dbReference type="InterPro" id="IPR017439">
    <property type="entry name" value="Amidohydrolase"/>
</dbReference>
<evidence type="ECO:0000256" key="1">
    <source>
        <dbReference type="PIRSR" id="PIRSR005962-1"/>
    </source>
</evidence>
<dbReference type="Gene3D" id="3.30.70.360">
    <property type="match status" value="1"/>
</dbReference>
<dbReference type="PATRIC" id="fig|1050174.4.peg.1620"/>
<dbReference type="STRING" id="1050174.CEPID_08045"/>
<dbReference type="KEGG" id="cei:CEPID_08045"/>
<keyword evidence="3" id="KW-0378">Hydrolase</keyword>
<dbReference type="PANTHER" id="PTHR11014">
    <property type="entry name" value="PEPTIDASE M20 FAMILY MEMBER"/>
    <property type="match status" value="1"/>
</dbReference>
<keyword evidence="4" id="KW-1185">Reference proteome</keyword>
<proteinExistence type="predicted"/>
<dbReference type="GO" id="GO:0047980">
    <property type="term" value="F:hippurate hydrolase activity"/>
    <property type="evidence" value="ECO:0007669"/>
    <property type="project" value="UniProtKB-EC"/>
</dbReference>
<feature type="binding site" evidence="1">
    <location>
        <position position="115"/>
    </location>
    <ligand>
        <name>Mn(2+)</name>
        <dbReference type="ChEBI" id="CHEBI:29035"/>
        <label>2</label>
    </ligand>
</feature>
<feature type="binding site" evidence="1">
    <location>
        <position position="176"/>
    </location>
    <ligand>
        <name>Mn(2+)</name>
        <dbReference type="ChEBI" id="CHEBI:29035"/>
        <label>2</label>
    </ligand>
</feature>
<reference evidence="3 4" key="1">
    <citation type="submission" date="2015-05" db="EMBL/GenBank/DDBJ databases">
        <title>Complete genome sequence of Corynebacterium epidermidicanis DSM 45586, isolated from the skin of a dog suffering from pruritus.</title>
        <authorList>
            <person name="Ruckert C."/>
            <person name="Albersmeier A."/>
            <person name="Winkler A."/>
            <person name="Tauch A."/>
        </authorList>
    </citation>
    <scope>NUCLEOTIDE SEQUENCE [LARGE SCALE GENOMIC DNA]</scope>
    <source>
        <strain evidence="3 4">DSM 45586</strain>
    </source>
</reference>
<dbReference type="InterPro" id="IPR002933">
    <property type="entry name" value="Peptidase_M20"/>
</dbReference>
<dbReference type="GO" id="GO:0046872">
    <property type="term" value="F:metal ion binding"/>
    <property type="evidence" value="ECO:0007669"/>
    <property type="project" value="UniProtKB-KW"/>
</dbReference>
<evidence type="ECO:0000313" key="3">
    <source>
        <dbReference type="EMBL" id="AKK03459.1"/>
    </source>
</evidence>
<dbReference type="Gene3D" id="3.40.630.10">
    <property type="entry name" value="Zn peptidases"/>
    <property type="match status" value="1"/>
</dbReference>